<dbReference type="PROSITE" id="PS50113">
    <property type="entry name" value="PAC"/>
    <property type="match status" value="2"/>
</dbReference>
<dbReference type="EMBL" id="AP025516">
    <property type="protein sequence ID" value="BDD86397.1"/>
    <property type="molecule type" value="Genomic_DNA"/>
</dbReference>
<dbReference type="Gene3D" id="1.10.10.60">
    <property type="entry name" value="Homeodomain-like"/>
    <property type="match status" value="1"/>
</dbReference>
<dbReference type="InterPro" id="IPR025944">
    <property type="entry name" value="Sigma_54_int_dom_CS"/>
</dbReference>
<dbReference type="InterPro" id="IPR025662">
    <property type="entry name" value="Sigma_54_int_dom_ATP-bd_1"/>
</dbReference>
<dbReference type="Pfam" id="PF00158">
    <property type="entry name" value="Sigma54_activat"/>
    <property type="match status" value="1"/>
</dbReference>
<accession>A0ABN6M5L2</accession>
<reference evidence="9 10" key="1">
    <citation type="submission" date="2022-01" db="EMBL/GenBank/DDBJ databases">
        <title>Desulfofustis limnae sp. nov., a novel mesophilic sulfate-reducing bacterium isolated from marsh soil.</title>
        <authorList>
            <person name="Watanabe M."/>
            <person name="Takahashi A."/>
            <person name="Kojima H."/>
            <person name="Fukui M."/>
        </authorList>
    </citation>
    <scope>NUCLEOTIDE SEQUENCE [LARGE SCALE GENOMIC DNA]</scope>
    <source>
        <strain evidence="9 10">PPLL</strain>
    </source>
</reference>
<gene>
    <name evidence="9" type="ORF">DPPLL_07620</name>
</gene>
<protein>
    <recommendedName>
        <fullName evidence="11">PAS domain S-box protein</fullName>
    </recommendedName>
</protein>
<dbReference type="PANTHER" id="PTHR32071:SF122">
    <property type="entry name" value="SIGMA FACTOR"/>
    <property type="match status" value="1"/>
</dbReference>
<dbReference type="SUPFAM" id="SSF52540">
    <property type="entry name" value="P-loop containing nucleoside triphosphate hydrolases"/>
    <property type="match status" value="1"/>
</dbReference>
<evidence type="ECO:0000313" key="10">
    <source>
        <dbReference type="Proteomes" id="UP000830055"/>
    </source>
</evidence>
<dbReference type="SMART" id="SM00091">
    <property type="entry name" value="PAS"/>
    <property type="match status" value="4"/>
</dbReference>
<dbReference type="Pfam" id="PF02954">
    <property type="entry name" value="HTH_8"/>
    <property type="match status" value="1"/>
</dbReference>
<dbReference type="PROSITE" id="PS00676">
    <property type="entry name" value="SIGMA54_INTERACT_2"/>
    <property type="match status" value="1"/>
</dbReference>
<evidence type="ECO:0000313" key="9">
    <source>
        <dbReference type="EMBL" id="BDD86397.1"/>
    </source>
</evidence>
<feature type="domain" description="Sigma-54 factor interaction" evidence="6">
    <location>
        <begin position="490"/>
        <end position="719"/>
    </location>
</feature>
<dbReference type="PROSITE" id="PS50112">
    <property type="entry name" value="PAS"/>
    <property type="match status" value="3"/>
</dbReference>
<dbReference type="InterPro" id="IPR025943">
    <property type="entry name" value="Sigma_54_int_dom_ATP-bd_2"/>
</dbReference>
<name>A0ABN6M5L2_9BACT</name>
<feature type="domain" description="PAC" evidence="8">
    <location>
        <begin position="431"/>
        <end position="483"/>
    </location>
</feature>
<dbReference type="InterPro" id="IPR009057">
    <property type="entry name" value="Homeodomain-like_sf"/>
</dbReference>
<dbReference type="InterPro" id="IPR002197">
    <property type="entry name" value="HTH_Fis"/>
</dbReference>
<keyword evidence="3" id="KW-0805">Transcription regulation</keyword>
<keyword evidence="10" id="KW-1185">Reference proteome</keyword>
<dbReference type="InterPro" id="IPR002078">
    <property type="entry name" value="Sigma_54_int"/>
</dbReference>
<feature type="domain" description="PAS" evidence="7">
    <location>
        <begin position="358"/>
        <end position="403"/>
    </location>
</feature>
<dbReference type="PROSITE" id="PS00675">
    <property type="entry name" value="SIGMA54_INTERACT_1"/>
    <property type="match status" value="1"/>
</dbReference>
<dbReference type="SUPFAM" id="SSF46689">
    <property type="entry name" value="Homeodomain-like"/>
    <property type="match status" value="1"/>
</dbReference>
<dbReference type="InterPro" id="IPR035965">
    <property type="entry name" value="PAS-like_dom_sf"/>
</dbReference>
<dbReference type="CDD" id="cd00009">
    <property type="entry name" value="AAA"/>
    <property type="match status" value="1"/>
</dbReference>
<dbReference type="Gene3D" id="1.10.8.60">
    <property type="match status" value="1"/>
</dbReference>
<dbReference type="PROSITE" id="PS00688">
    <property type="entry name" value="SIGMA54_INTERACT_3"/>
    <property type="match status" value="1"/>
</dbReference>
<dbReference type="InterPro" id="IPR003593">
    <property type="entry name" value="AAA+_ATPase"/>
</dbReference>
<feature type="domain" description="PAC" evidence="8">
    <location>
        <begin position="201"/>
        <end position="253"/>
    </location>
</feature>
<dbReference type="Proteomes" id="UP000830055">
    <property type="component" value="Chromosome"/>
</dbReference>
<dbReference type="InterPro" id="IPR001610">
    <property type="entry name" value="PAC"/>
</dbReference>
<organism evidence="9 10">
    <name type="scientific">Desulfofustis limnaeus</name>
    <dbReference type="NCBI Taxonomy" id="2740163"/>
    <lineage>
        <taxon>Bacteria</taxon>
        <taxon>Pseudomonadati</taxon>
        <taxon>Thermodesulfobacteriota</taxon>
        <taxon>Desulfobulbia</taxon>
        <taxon>Desulfobulbales</taxon>
        <taxon>Desulfocapsaceae</taxon>
        <taxon>Desulfofustis</taxon>
    </lineage>
</organism>
<dbReference type="Pfam" id="PF00989">
    <property type="entry name" value="PAS"/>
    <property type="match status" value="1"/>
</dbReference>
<evidence type="ECO:0000259" key="8">
    <source>
        <dbReference type="PROSITE" id="PS50113"/>
    </source>
</evidence>
<dbReference type="InterPro" id="IPR013767">
    <property type="entry name" value="PAS_fold"/>
</dbReference>
<dbReference type="SMART" id="SM00086">
    <property type="entry name" value="PAC"/>
    <property type="match status" value="3"/>
</dbReference>
<sequence length="803" mass="88857">MNGPFIMQTTIRPYPRQRLKGPDIGYVTIDADGLVTSCNEQAATILGVDRAALLHTRLISLIATIPRFRALYERLSRPLHSLKNEQLHVADYPKGRKDNCEVRIIRMPGPGDTVLGAYIGLIDRSETVTPRTLALNSIADGVFTVDQEMKITSFNAAAEILTGWTQEEVLGRPCKAIFKSSICGEACAVSSAIMRNERIYYDRNVHLIRKDGTSFPASISASPLIDTENRIVGGVESFRDISDTIKSDLIINAIAEGVVTFDAHGIITSFNRGAQQITGWSEAEVMDRSCDELFSASEGVSACPLLERKGEPCHIIDQDGFVTDKDGYNLPILVSITSMVDANNQAIGCVQTFRDNTEALQKRLILDSVADGVFTVDRNWRITSFNMAAEVITGWEREDAIGRFCSDVFHSSICGKNCAVAESLYTGRPVTNRSITIVDADGKSKSISISASPLVDIVGNVIGGVETFRDLSVEETLRKQLLQRYTFDEIISKSPAMQRYFQILPDVATSDSTVLILGESGTGKGVMAEAIVNASTRKDKPFISVNCGAIPETLLESELFGYRSGAFTDARKDREGRFAAAAGGTIFLDEIGDIPHSLQVKLLRVLEEHVYEPLGSNDSIKVDIRVIAATNRDLKRAVEKGLFRDDLYYRLNVVNITLPPLRDRREDIPLLVDHFVDRFRAEKKKDIAGVSDEVMTVLMHHDFPGNIRELENIIEYAFILCPGGFIQKGHLPDAFHPSETEASEASATPKAGLTLEQIERQAILGSLQRNKWRKMMTCRELGISKDTLRRKIERFELEDPLAD</sequence>
<dbReference type="InterPro" id="IPR000014">
    <property type="entry name" value="PAS"/>
</dbReference>
<evidence type="ECO:0000256" key="4">
    <source>
        <dbReference type="ARBA" id="ARBA00023125"/>
    </source>
</evidence>
<dbReference type="SMART" id="SM00382">
    <property type="entry name" value="AAA"/>
    <property type="match status" value="1"/>
</dbReference>
<dbReference type="RefSeq" id="WP_284153488.1">
    <property type="nucleotide sequence ID" value="NZ_AP025516.1"/>
</dbReference>
<dbReference type="InterPro" id="IPR027417">
    <property type="entry name" value="P-loop_NTPase"/>
</dbReference>
<keyword evidence="4" id="KW-0238">DNA-binding</keyword>
<keyword evidence="1" id="KW-0547">Nucleotide-binding</keyword>
<dbReference type="Pfam" id="PF25601">
    <property type="entry name" value="AAA_lid_14"/>
    <property type="match status" value="1"/>
</dbReference>
<dbReference type="PROSITE" id="PS50045">
    <property type="entry name" value="SIGMA54_INTERACT_4"/>
    <property type="match status" value="1"/>
</dbReference>
<evidence type="ECO:0000256" key="5">
    <source>
        <dbReference type="ARBA" id="ARBA00023163"/>
    </source>
</evidence>
<evidence type="ECO:0008006" key="11">
    <source>
        <dbReference type="Google" id="ProtNLM"/>
    </source>
</evidence>
<keyword evidence="5" id="KW-0804">Transcription</keyword>
<dbReference type="Pfam" id="PF13426">
    <property type="entry name" value="PAS_9"/>
    <property type="match status" value="3"/>
</dbReference>
<dbReference type="Gene3D" id="3.40.50.300">
    <property type="entry name" value="P-loop containing nucleotide triphosphate hydrolases"/>
    <property type="match status" value="1"/>
</dbReference>
<evidence type="ECO:0000259" key="6">
    <source>
        <dbReference type="PROSITE" id="PS50045"/>
    </source>
</evidence>
<evidence type="ECO:0000256" key="3">
    <source>
        <dbReference type="ARBA" id="ARBA00023015"/>
    </source>
</evidence>
<dbReference type="CDD" id="cd00130">
    <property type="entry name" value="PAS"/>
    <property type="match status" value="4"/>
</dbReference>
<feature type="domain" description="PAS" evidence="7">
    <location>
        <begin position="250"/>
        <end position="289"/>
    </location>
</feature>
<dbReference type="NCBIfam" id="TIGR00229">
    <property type="entry name" value="sensory_box"/>
    <property type="match status" value="3"/>
</dbReference>
<evidence type="ECO:0000259" key="7">
    <source>
        <dbReference type="PROSITE" id="PS50112"/>
    </source>
</evidence>
<dbReference type="InterPro" id="IPR000700">
    <property type="entry name" value="PAS-assoc_C"/>
</dbReference>
<dbReference type="Gene3D" id="3.30.450.20">
    <property type="entry name" value="PAS domain"/>
    <property type="match status" value="4"/>
</dbReference>
<dbReference type="SUPFAM" id="SSF55785">
    <property type="entry name" value="PYP-like sensor domain (PAS domain)"/>
    <property type="match status" value="4"/>
</dbReference>
<evidence type="ECO:0000256" key="2">
    <source>
        <dbReference type="ARBA" id="ARBA00022840"/>
    </source>
</evidence>
<feature type="domain" description="PAS" evidence="7">
    <location>
        <begin position="134"/>
        <end position="172"/>
    </location>
</feature>
<keyword evidence="2" id="KW-0067">ATP-binding</keyword>
<proteinExistence type="predicted"/>
<dbReference type="InterPro" id="IPR058031">
    <property type="entry name" value="AAA_lid_NorR"/>
</dbReference>
<dbReference type="PANTHER" id="PTHR32071">
    <property type="entry name" value="TRANSCRIPTIONAL REGULATORY PROTEIN"/>
    <property type="match status" value="1"/>
</dbReference>
<evidence type="ECO:0000256" key="1">
    <source>
        <dbReference type="ARBA" id="ARBA00022741"/>
    </source>
</evidence>